<name>A0A182YTF8_ANOST</name>
<evidence type="ECO:0000313" key="2">
    <source>
        <dbReference type="Proteomes" id="UP000076408"/>
    </source>
</evidence>
<keyword evidence="2" id="KW-1185">Reference proteome</keyword>
<dbReference type="PANTHER" id="PTHR33053:SF9">
    <property type="entry name" value="AGAP000105-PA"/>
    <property type="match status" value="1"/>
</dbReference>
<dbReference type="OMA" id="CPNTIDI"/>
<dbReference type="VEuPathDB" id="VectorBase:ASTE007874"/>
<protein>
    <submittedName>
        <fullName evidence="1">Uncharacterized protein</fullName>
    </submittedName>
</protein>
<reference evidence="2" key="1">
    <citation type="journal article" date="2014" name="Genome Biol.">
        <title>Genome analysis of a major urban malaria vector mosquito, Anopheles stephensi.</title>
        <authorList>
            <person name="Jiang X."/>
            <person name="Peery A."/>
            <person name="Hall A.B."/>
            <person name="Sharma A."/>
            <person name="Chen X.G."/>
            <person name="Waterhouse R.M."/>
            <person name="Komissarov A."/>
            <person name="Riehle M.M."/>
            <person name="Shouche Y."/>
            <person name="Sharakhova M.V."/>
            <person name="Lawson D."/>
            <person name="Pakpour N."/>
            <person name="Arensburger P."/>
            <person name="Davidson V.L."/>
            <person name="Eiglmeier K."/>
            <person name="Emrich S."/>
            <person name="George P."/>
            <person name="Kennedy R.C."/>
            <person name="Mane S.P."/>
            <person name="Maslen G."/>
            <person name="Oringanje C."/>
            <person name="Qi Y."/>
            <person name="Settlage R."/>
            <person name="Tojo M."/>
            <person name="Tubio J.M."/>
            <person name="Unger M.F."/>
            <person name="Wang B."/>
            <person name="Vernick K.D."/>
            <person name="Ribeiro J.M."/>
            <person name="James A.A."/>
            <person name="Michel K."/>
            <person name="Riehle M.A."/>
            <person name="Luckhart S."/>
            <person name="Sharakhov I.V."/>
            <person name="Tu Z."/>
        </authorList>
    </citation>
    <scope>NUCLEOTIDE SEQUENCE [LARGE SCALE GENOMIC DNA]</scope>
    <source>
        <strain evidence="2">Indian</strain>
    </source>
</reference>
<dbReference type="VEuPathDB" id="VectorBase:ASTEI11744"/>
<accession>A0A182YTF8</accession>
<organism evidence="1 2">
    <name type="scientific">Anopheles stephensi</name>
    <name type="common">Indo-Pakistan malaria mosquito</name>
    <dbReference type="NCBI Taxonomy" id="30069"/>
    <lineage>
        <taxon>Eukaryota</taxon>
        <taxon>Metazoa</taxon>
        <taxon>Ecdysozoa</taxon>
        <taxon>Arthropoda</taxon>
        <taxon>Hexapoda</taxon>
        <taxon>Insecta</taxon>
        <taxon>Pterygota</taxon>
        <taxon>Neoptera</taxon>
        <taxon>Endopterygota</taxon>
        <taxon>Diptera</taxon>
        <taxon>Nematocera</taxon>
        <taxon>Culicoidea</taxon>
        <taxon>Culicidae</taxon>
        <taxon>Anophelinae</taxon>
        <taxon>Anopheles</taxon>
    </lineage>
</organism>
<dbReference type="VEuPathDB" id="VectorBase:ASTEI20_040228"/>
<proteinExistence type="predicted"/>
<dbReference type="Proteomes" id="UP000076408">
    <property type="component" value="Unassembled WGS sequence"/>
</dbReference>
<dbReference type="AlphaFoldDB" id="A0A182YTF8"/>
<reference evidence="1" key="2">
    <citation type="submission" date="2020-05" db="UniProtKB">
        <authorList>
            <consortium name="EnsemblMetazoa"/>
        </authorList>
    </citation>
    <scope>IDENTIFICATION</scope>
    <source>
        <strain evidence="1">Indian</strain>
    </source>
</reference>
<dbReference type="EnsemblMetazoa" id="ASTEI11744-RA">
    <property type="protein sequence ID" value="ASTEI11744-PA"/>
    <property type="gene ID" value="ASTEI11744"/>
</dbReference>
<dbReference type="PANTHER" id="PTHR33053">
    <property type="entry name" value="PROTEIN, PUTATIVE-RELATED"/>
    <property type="match status" value="1"/>
</dbReference>
<sequence length="138" mass="15703">MLKTHRNDSNEVVTINGSQYWYNGIRRCLLNELSRSDIALDSYSKLELNVSIDGLPIFKSSNLQFWPILFNVHNIPEVPVMTIAVYSGSTKPADIDQFLQPFVDELNFLMENGITINNKKISIELRVIIADSPARAYI</sequence>
<evidence type="ECO:0000313" key="1">
    <source>
        <dbReference type="EnsemblMetazoa" id="ASTEI11744-PA"/>
    </source>
</evidence>